<comment type="caution">
    <text evidence="2">The sequence shown here is derived from an EMBL/GenBank/DDBJ whole genome shotgun (WGS) entry which is preliminary data.</text>
</comment>
<sequence>MVQVELEALPTTRPKKDCEAAITDLDFIFSLDIKDSRSVKNRLPAELSLGQLRAVTQVAVNIFAANHEICSKKVQEYLSTHPEYKEEFTNSIRDMMKELLSMVPQEQSNGNSEKKESPLLASQEALELTRKLSSSLESLIDKTLDGSHQSNVTSATIRDKEGLLFHDRAVDLNCVTSGSDKKKRKKFSSVEKNNHYSDMGKKQRINMLTGDPRTINFETYFDSLREEMDSMISMDQRMSMKSDSLKNLEASLHWPVTDSYILSKRFQAFRERMHLPDPLPIAHPVIHEIACCGYKKNKHDWKRYEWIGDRFLLVAISWHGVTRYPDCHLLNHVINFMVSNRVFIPFCLMLGLHESNGISKGCNQKEYANAFEAYFCGLYLEYGEKTAREYASKLLGGLFHNIVLYINDYKSSGGDESVIWKDFDLVLQAYFGIDVNC</sequence>
<gene>
    <name evidence="2" type="ORF">AMORRO_LOCUS9986</name>
</gene>
<protein>
    <submittedName>
        <fullName evidence="2">11855_t:CDS:1</fullName>
    </submittedName>
</protein>
<dbReference type="InterPro" id="IPR000999">
    <property type="entry name" value="RNase_III_dom"/>
</dbReference>
<reference evidence="2" key="1">
    <citation type="submission" date="2021-06" db="EMBL/GenBank/DDBJ databases">
        <authorList>
            <person name="Kallberg Y."/>
            <person name="Tangrot J."/>
            <person name="Rosling A."/>
        </authorList>
    </citation>
    <scope>NUCLEOTIDE SEQUENCE</scope>
    <source>
        <strain evidence="2">CL551</strain>
    </source>
</reference>
<keyword evidence="3" id="KW-1185">Reference proteome</keyword>
<dbReference type="GO" id="GO:0006396">
    <property type="term" value="P:RNA processing"/>
    <property type="evidence" value="ECO:0007669"/>
    <property type="project" value="InterPro"/>
</dbReference>
<dbReference type="Gene3D" id="1.10.1520.10">
    <property type="entry name" value="Ribonuclease III domain"/>
    <property type="match status" value="1"/>
</dbReference>
<dbReference type="SUPFAM" id="SSF69065">
    <property type="entry name" value="RNase III domain-like"/>
    <property type="match status" value="1"/>
</dbReference>
<dbReference type="SMART" id="SM00535">
    <property type="entry name" value="RIBOc"/>
    <property type="match status" value="1"/>
</dbReference>
<evidence type="ECO:0000259" key="1">
    <source>
        <dbReference type="PROSITE" id="PS50142"/>
    </source>
</evidence>
<dbReference type="EMBL" id="CAJVPV010010459">
    <property type="protein sequence ID" value="CAG8651478.1"/>
    <property type="molecule type" value="Genomic_DNA"/>
</dbReference>
<dbReference type="Proteomes" id="UP000789342">
    <property type="component" value="Unassembled WGS sequence"/>
</dbReference>
<evidence type="ECO:0000313" key="2">
    <source>
        <dbReference type="EMBL" id="CAG8651478.1"/>
    </source>
</evidence>
<proteinExistence type="predicted"/>
<dbReference type="PROSITE" id="PS50142">
    <property type="entry name" value="RNASE_3_2"/>
    <property type="match status" value="1"/>
</dbReference>
<dbReference type="OrthoDB" id="2392202at2759"/>
<organism evidence="2 3">
    <name type="scientific">Acaulospora morrowiae</name>
    <dbReference type="NCBI Taxonomy" id="94023"/>
    <lineage>
        <taxon>Eukaryota</taxon>
        <taxon>Fungi</taxon>
        <taxon>Fungi incertae sedis</taxon>
        <taxon>Mucoromycota</taxon>
        <taxon>Glomeromycotina</taxon>
        <taxon>Glomeromycetes</taxon>
        <taxon>Diversisporales</taxon>
        <taxon>Acaulosporaceae</taxon>
        <taxon>Acaulospora</taxon>
    </lineage>
</organism>
<name>A0A9N9H3Z9_9GLOM</name>
<feature type="domain" description="RNase III" evidence="1">
    <location>
        <begin position="297"/>
        <end position="383"/>
    </location>
</feature>
<evidence type="ECO:0000313" key="3">
    <source>
        <dbReference type="Proteomes" id="UP000789342"/>
    </source>
</evidence>
<dbReference type="GO" id="GO:0004525">
    <property type="term" value="F:ribonuclease III activity"/>
    <property type="evidence" value="ECO:0007669"/>
    <property type="project" value="InterPro"/>
</dbReference>
<accession>A0A9N9H3Z9</accession>
<dbReference type="CDD" id="cd00593">
    <property type="entry name" value="RIBOc"/>
    <property type="match status" value="1"/>
</dbReference>
<dbReference type="InterPro" id="IPR036389">
    <property type="entry name" value="RNase_III_sf"/>
</dbReference>
<dbReference type="AlphaFoldDB" id="A0A9N9H3Z9"/>